<keyword evidence="3" id="KW-1185">Reference proteome</keyword>
<evidence type="ECO:0000313" key="3">
    <source>
        <dbReference type="Proteomes" id="UP000553888"/>
    </source>
</evidence>
<sequence length="149" mass="15862">MSSSELQSLYQQVILDHSKHPHGKGALSGDTAASSHQINPTCGDEITLELHPGADGTFERVSWDGSGCAISQASASLLAGLAEDWTPAVLHERIGQFREALRSRGAIEIDEELFEDAAALGGVSRYTARVKCAMLAWVAAEDALTRLDA</sequence>
<dbReference type="GO" id="GO:0016226">
    <property type="term" value="P:iron-sulfur cluster assembly"/>
    <property type="evidence" value="ECO:0007669"/>
    <property type="project" value="InterPro"/>
</dbReference>
<dbReference type="Gene3D" id="3.90.1010.10">
    <property type="match status" value="1"/>
</dbReference>
<protein>
    <submittedName>
        <fullName evidence="2">Nitrogen fixation NifU-like protein</fullName>
    </submittedName>
</protein>
<dbReference type="EMBL" id="JACBZY010000001">
    <property type="protein sequence ID" value="NYG98650.1"/>
    <property type="molecule type" value="Genomic_DNA"/>
</dbReference>
<organism evidence="2 3">
    <name type="scientific">Schumannella luteola</name>
    <dbReference type="NCBI Taxonomy" id="472059"/>
    <lineage>
        <taxon>Bacteria</taxon>
        <taxon>Bacillati</taxon>
        <taxon>Actinomycetota</taxon>
        <taxon>Actinomycetes</taxon>
        <taxon>Micrococcales</taxon>
        <taxon>Microbacteriaceae</taxon>
        <taxon>Schumannella</taxon>
    </lineage>
</organism>
<name>A0A852YBC2_9MICO</name>
<reference evidence="2 3" key="1">
    <citation type="submission" date="2020-07" db="EMBL/GenBank/DDBJ databases">
        <title>Sequencing the genomes of 1000 actinobacteria strains.</title>
        <authorList>
            <person name="Klenk H.-P."/>
        </authorList>
    </citation>
    <scope>NUCLEOTIDE SEQUENCE [LARGE SCALE GENOMIC DNA]</scope>
    <source>
        <strain evidence="2 3">DSM 23141</strain>
    </source>
</reference>
<dbReference type="CDD" id="cd06664">
    <property type="entry name" value="IscU_like"/>
    <property type="match status" value="1"/>
</dbReference>
<dbReference type="GO" id="GO:0051536">
    <property type="term" value="F:iron-sulfur cluster binding"/>
    <property type="evidence" value="ECO:0007669"/>
    <property type="project" value="InterPro"/>
</dbReference>
<dbReference type="InterPro" id="IPR002871">
    <property type="entry name" value="NIF_FeS_clus_asmbl_NifU_N"/>
</dbReference>
<dbReference type="SUPFAM" id="SSF82649">
    <property type="entry name" value="SufE/NifU"/>
    <property type="match status" value="1"/>
</dbReference>
<dbReference type="RefSeq" id="WP_179566293.1">
    <property type="nucleotide sequence ID" value="NZ_JACBZY010000001.1"/>
</dbReference>
<dbReference type="Proteomes" id="UP000553888">
    <property type="component" value="Unassembled WGS sequence"/>
</dbReference>
<gene>
    <name evidence="2" type="ORF">BJ979_001276</name>
</gene>
<dbReference type="NCBIfam" id="TIGR01994">
    <property type="entry name" value="SUF_scaf_2"/>
    <property type="match status" value="1"/>
</dbReference>
<proteinExistence type="predicted"/>
<comment type="caution">
    <text evidence="2">The sequence shown here is derived from an EMBL/GenBank/DDBJ whole genome shotgun (WGS) entry which is preliminary data.</text>
</comment>
<dbReference type="Pfam" id="PF01592">
    <property type="entry name" value="NifU_N"/>
    <property type="match status" value="1"/>
</dbReference>
<dbReference type="GO" id="GO:0005506">
    <property type="term" value="F:iron ion binding"/>
    <property type="evidence" value="ECO:0007669"/>
    <property type="project" value="InterPro"/>
</dbReference>
<evidence type="ECO:0000259" key="1">
    <source>
        <dbReference type="Pfam" id="PF01592"/>
    </source>
</evidence>
<dbReference type="AlphaFoldDB" id="A0A852YBC2"/>
<evidence type="ECO:0000313" key="2">
    <source>
        <dbReference type="EMBL" id="NYG98650.1"/>
    </source>
</evidence>
<accession>A0A852YBC2</accession>
<feature type="domain" description="NIF system FeS cluster assembly NifU N-terminal" evidence="1">
    <location>
        <begin position="10"/>
        <end position="132"/>
    </location>
</feature>